<dbReference type="InterPro" id="IPR029460">
    <property type="entry name" value="DNAPol_HHH"/>
</dbReference>
<dbReference type="Pfam" id="PF14579">
    <property type="entry name" value="HHH_6"/>
    <property type="match status" value="1"/>
</dbReference>
<dbReference type="SUPFAM" id="SSF89550">
    <property type="entry name" value="PHP domain-like"/>
    <property type="match status" value="1"/>
</dbReference>
<organism evidence="15 16">
    <name type="scientific">Fusibacter bizertensis</name>
    <dbReference type="NCBI Taxonomy" id="1488331"/>
    <lineage>
        <taxon>Bacteria</taxon>
        <taxon>Bacillati</taxon>
        <taxon>Bacillota</taxon>
        <taxon>Clostridia</taxon>
        <taxon>Eubacteriales</taxon>
        <taxon>Eubacteriales Family XII. Incertae Sedis</taxon>
        <taxon>Fusibacter</taxon>
    </lineage>
</organism>
<dbReference type="Pfam" id="PF17657">
    <property type="entry name" value="DNA_pol3_finger"/>
    <property type="match status" value="1"/>
</dbReference>
<keyword evidence="4 11" id="KW-0548">Nucleotidyltransferase</keyword>
<evidence type="ECO:0000256" key="4">
    <source>
        <dbReference type="ARBA" id="ARBA00022695"/>
    </source>
</evidence>
<dbReference type="InterPro" id="IPR003141">
    <property type="entry name" value="Pol/His_phosphatase_N"/>
</dbReference>
<dbReference type="Gene3D" id="1.10.150.700">
    <property type="entry name" value="PolC, middle finger domain"/>
    <property type="match status" value="2"/>
</dbReference>
<evidence type="ECO:0000256" key="3">
    <source>
        <dbReference type="ARBA" id="ARBA00022679"/>
    </source>
</evidence>
<feature type="domain" description="Exonuclease" evidence="13">
    <location>
        <begin position="455"/>
        <end position="620"/>
    </location>
</feature>
<dbReference type="Proteomes" id="UP001158045">
    <property type="component" value="Unassembled WGS sequence"/>
</dbReference>
<feature type="compositionally biased region" description="Low complexity" evidence="12">
    <location>
        <begin position="218"/>
        <end position="236"/>
    </location>
</feature>
<reference evidence="15 16" key="1">
    <citation type="submission" date="2023-04" db="EMBL/GenBank/DDBJ databases">
        <title>Fusibacter bizertensis strain WBS, isolated from littoral bottom sediments of the Arctic seas - biochemical and genomic analysis.</title>
        <authorList>
            <person name="Brioukhanov A.L."/>
        </authorList>
    </citation>
    <scope>NUCLEOTIDE SEQUENCE [LARGE SCALE GENOMIC DNA]</scope>
    <source>
        <strain evidence="15 16">WBS</strain>
    </source>
</reference>
<proteinExistence type="inferred from homology"/>
<dbReference type="InterPro" id="IPR044923">
    <property type="entry name" value="PolC_middle_finger_sf"/>
</dbReference>
<evidence type="ECO:0000256" key="8">
    <source>
        <dbReference type="ARBA" id="ARBA00022839"/>
    </source>
</evidence>
<evidence type="ECO:0000259" key="13">
    <source>
        <dbReference type="SMART" id="SM00479"/>
    </source>
</evidence>
<feature type="region of interest" description="Disordered" evidence="12">
    <location>
        <begin position="78"/>
        <end position="101"/>
    </location>
</feature>
<dbReference type="InterPro" id="IPR016195">
    <property type="entry name" value="Pol/histidinol_Pase-like"/>
</dbReference>
<dbReference type="PANTHER" id="PTHR32294:SF5">
    <property type="entry name" value="DNA POLYMERASE III POLC-TYPE"/>
    <property type="match status" value="1"/>
</dbReference>
<dbReference type="InterPro" id="IPR012340">
    <property type="entry name" value="NA-bd_OB-fold"/>
</dbReference>
<evidence type="ECO:0000256" key="7">
    <source>
        <dbReference type="ARBA" id="ARBA00022801"/>
    </source>
</evidence>
<accession>A0ABT6N848</accession>
<dbReference type="Pfam" id="PF00929">
    <property type="entry name" value="RNase_T"/>
    <property type="match status" value="1"/>
</dbReference>
<dbReference type="EC" id="2.7.7.7" evidence="11"/>
<dbReference type="Gene3D" id="3.20.20.140">
    <property type="entry name" value="Metal-dependent hydrolases"/>
    <property type="match status" value="1"/>
</dbReference>
<evidence type="ECO:0000256" key="10">
    <source>
        <dbReference type="ARBA" id="ARBA00049244"/>
    </source>
</evidence>
<evidence type="ECO:0000256" key="6">
    <source>
        <dbReference type="ARBA" id="ARBA00022722"/>
    </source>
</evidence>
<dbReference type="InterPro" id="IPR036397">
    <property type="entry name" value="RNaseH_sf"/>
</dbReference>
<dbReference type="NCBIfam" id="TIGR00573">
    <property type="entry name" value="dnaq"/>
    <property type="match status" value="1"/>
</dbReference>
<evidence type="ECO:0000256" key="9">
    <source>
        <dbReference type="ARBA" id="ARBA00022932"/>
    </source>
</evidence>
<evidence type="ECO:0000313" key="15">
    <source>
        <dbReference type="EMBL" id="MDH8676590.1"/>
    </source>
</evidence>
<dbReference type="InterPro" id="IPR006308">
    <property type="entry name" value="Pol_III_a_PolC-type_gram_pos"/>
</dbReference>
<feature type="region of interest" description="Disordered" evidence="12">
    <location>
        <begin position="211"/>
        <end position="238"/>
    </location>
</feature>
<dbReference type="Gene3D" id="3.30.1900.20">
    <property type="match status" value="2"/>
</dbReference>
<keyword evidence="9 11" id="KW-0239">DNA-directed DNA polymerase</keyword>
<evidence type="ECO:0000256" key="5">
    <source>
        <dbReference type="ARBA" id="ARBA00022705"/>
    </source>
</evidence>
<dbReference type="RefSeq" id="WP_281092390.1">
    <property type="nucleotide sequence ID" value="NZ_JARYZI010000001.1"/>
</dbReference>
<dbReference type="InterPro" id="IPR012337">
    <property type="entry name" value="RNaseH-like_sf"/>
</dbReference>
<comment type="subcellular location">
    <subcellularLocation>
        <location evidence="11">Cytoplasm</location>
    </subcellularLocation>
</comment>
<dbReference type="CDD" id="cd06127">
    <property type="entry name" value="DEDDh"/>
    <property type="match status" value="1"/>
</dbReference>
<dbReference type="SUPFAM" id="SSF53098">
    <property type="entry name" value="Ribonuclease H-like"/>
    <property type="match status" value="1"/>
</dbReference>
<evidence type="ECO:0000256" key="1">
    <source>
        <dbReference type="ARBA" id="ARBA00003452"/>
    </source>
</evidence>
<dbReference type="NCBIfam" id="TIGR01405">
    <property type="entry name" value="polC_Gram_pos"/>
    <property type="match status" value="1"/>
</dbReference>
<evidence type="ECO:0000313" key="16">
    <source>
        <dbReference type="Proteomes" id="UP001158045"/>
    </source>
</evidence>
<dbReference type="CDD" id="cd04484">
    <property type="entry name" value="polC_OBF"/>
    <property type="match status" value="1"/>
</dbReference>
<dbReference type="HAMAP" id="MF_00356">
    <property type="entry name" value="DNApol_PolC"/>
    <property type="match status" value="1"/>
</dbReference>
<feature type="domain" description="Polymerase/histidinol phosphatase N-terminal" evidence="14">
    <location>
        <begin position="372"/>
        <end position="438"/>
    </location>
</feature>
<keyword evidence="3 11" id="KW-0808">Transferase</keyword>
<keyword evidence="2 11" id="KW-0963">Cytoplasm</keyword>
<dbReference type="SMART" id="SM00479">
    <property type="entry name" value="EXOIII"/>
    <property type="match status" value="1"/>
</dbReference>
<protein>
    <recommendedName>
        <fullName evidence="11">DNA polymerase III PolC-type</fullName>
        <shortName evidence="11">PolIII</shortName>
        <ecNumber evidence="11">2.7.7.7</ecNumber>
    </recommendedName>
</protein>
<sequence>MDKKPFNQLIQEVLRVNDVEVKKIEYRRGEDVLSILLEAQNQIADNNINDFKHNLKKHLSFIETFDIRVNVVNNISTLSGGESPSSSPEVSSDINSSESTNAELEENWNNILMVIRRKNPAVASILKRSKISFDNGRIHIVFDDKGLENTFFQYKTDEMIHLICEKNLKKTYEISTESIKGEVEGYEAFTRQQDATIESIVASTTGGFSEEAIRESAKQSSNQNSNQNGPSNGASNFRVRDPYKAVKSNAPEVFYRNKIKRSTTRIIDIDQEEETYAIEGKLVNFESRELKGGKILLKLFLSDMSNAIACKQFLKKNDFESLLPELKQGNWYIVEGVNRYDQFDKESVLLFSAVNKGKVEAKRVDTSEEKRVELHLHTNMSEMDGIAPVKKIIQTAIDWGHPAIAITDHGVLQAFPDAAQAAGDKIKVLYGLEGYLIDDEVDLIEHATDYSVEDTFVVFDIETTGFSYHKDTIIEIGAVKVVNGVITDQFSQLINPGRSIPSLITDLTGISDEMVAGEPKLDSVLPEFMKFVDGAPVVAHNAAFDCSFIRYYCEQMGIPFTSLIVDTLALSRLLLTSIKKHNLKAITKHLKISLTDHHRAVADASATARVFTHFIGLLKEKEVFTLQEINRYAIANYDYTQLEMSHVIILAQTQSGLRNLYELVSHSNLRTYYRKPRIPKSLLRSKRDGLLIGSACEAGELYKAIMINRPNERILEIADFYDYLEIQPVDNNAFMLANGKVKSLDEIREINKRIITIGDQLDKIVVATADVHFLNPEDEVYRRILMAGNGFSDADNQAPLYFRTTQEMLDEFKYLGNRAKELVIDNPRKIADLCENVKPVPSGTFPPVIEGADDEFRSMCMAKAERIYGVPLPEIVEKRILRELNSIIGNGYAVMYIIAQKLVAKSLEDGYLVGSRGSVGSSFAATMSDITEVNPLPPHYICKNCKSSEFFTDGVFGAGVDMPDKVCPHCGTTYFKDGFDIPFETFLGFDGDKEPDIDLNFAGVYQANAHKYCEVLFGKGKTFKAGTIGTIADKTAYGYVKKYFEEREIEMHRIEIERLSQGLTGVKRTSGQHPGGIMVVPADRDIHEFCPIQFPANDTSSEVVTTHFDYHSISGRLLKLDILGHDVPTIIKYLEELTGVNVFDIPLDDRETMKIFTSAEPLKIKDPKYSLDIGSLGIPEFGTKFVRQMLRDTNPATFSDLVRISGLSHGTDVWVNNAQDLVRNNTVTIKEVIATRDDIMNYLLQMKLEPLSAFKIMENVRKGKGLKEDEIKTMKEKDVPDWYIESCQTIQYMFPKAHAVAYVMMSVRIAYFKVHHPLAFYATYFSTKVDDFDAELICKGTEAIRAKTKELEGLEKPTKKEQDLQGILEIADELYSRGFSFMKVNLMKSDAVQFKIVDGKILPPFLALQGVGASAALSISNVRDENSEFLSIEDFQRLTKVSKTVIEAMKVHGCFDDLPEDNQLSLFSFA</sequence>
<dbReference type="InterPro" id="IPR006054">
    <property type="entry name" value="DnaQ"/>
</dbReference>
<dbReference type="Gene3D" id="1.10.150.870">
    <property type="match status" value="1"/>
</dbReference>
<dbReference type="GO" id="GO:0003887">
    <property type="term" value="F:DNA-directed DNA polymerase activity"/>
    <property type="evidence" value="ECO:0007669"/>
    <property type="project" value="UniProtKB-EC"/>
</dbReference>
<comment type="catalytic activity">
    <reaction evidence="10 11">
        <text>DNA(n) + a 2'-deoxyribonucleoside 5'-triphosphate = DNA(n+1) + diphosphate</text>
        <dbReference type="Rhea" id="RHEA:22508"/>
        <dbReference type="Rhea" id="RHEA-COMP:17339"/>
        <dbReference type="Rhea" id="RHEA-COMP:17340"/>
        <dbReference type="ChEBI" id="CHEBI:33019"/>
        <dbReference type="ChEBI" id="CHEBI:61560"/>
        <dbReference type="ChEBI" id="CHEBI:173112"/>
        <dbReference type="EC" id="2.7.7.7"/>
    </reaction>
</comment>
<dbReference type="SMART" id="SM00481">
    <property type="entry name" value="POLIIIAc"/>
    <property type="match status" value="1"/>
</dbReference>
<dbReference type="InterPro" id="IPR013520">
    <property type="entry name" value="Ribonucl_H"/>
</dbReference>
<evidence type="ECO:0000256" key="2">
    <source>
        <dbReference type="ARBA" id="ARBA00022490"/>
    </source>
</evidence>
<dbReference type="InterPro" id="IPR004805">
    <property type="entry name" value="DnaE2/DnaE/PolC"/>
</dbReference>
<dbReference type="PANTHER" id="PTHR32294">
    <property type="entry name" value="DNA POLYMERASE III SUBUNIT ALPHA"/>
    <property type="match status" value="1"/>
</dbReference>
<dbReference type="InterPro" id="IPR004013">
    <property type="entry name" value="PHP_dom"/>
</dbReference>
<dbReference type="Gene3D" id="2.40.50.140">
    <property type="entry name" value="Nucleic acid-binding proteins"/>
    <property type="match status" value="1"/>
</dbReference>
<dbReference type="InterPro" id="IPR011708">
    <property type="entry name" value="DNA_pol3_alpha_NTPase_dom"/>
</dbReference>
<keyword evidence="16" id="KW-1185">Reference proteome</keyword>
<comment type="similarity">
    <text evidence="11">Belongs to the DNA polymerase type-C family. PolC subfamily.</text>
</comment>
<dbReference type="CDD" id="cd07435">
    <property type="entry name" value="PHP_PolIIIA_POLC"/>
    <property type="match status" value="1"/>
</dbReference>
<comment type="caution">
    <text evidence="15">The sequence shown here is derived from an EMBL/GenBank/DDBJ whole genome shotgun (WGS) entry which is preliminary data.</text>
</comment>
<evidence type="ECO:0000256" key="11">
    <source>
        <dbReference type="HAMAP-Rule" id="MF_00356"/>
    </source>
</evidence>
<comment type="function">
    <text evidence="1 11">Required for replicative DNA synthesis. This DNA polymerase also exhibits 3' to 5' exonuclease activity.</text>
</comment>
<keyword evidence="8 11" id="KW-0269">Exonuclease</keyword>
<keyword evidence="7 11" id="KW-0378">Hydrolase</keyword>
<dbReference type="EMBL" id="JARYZI010000001">
    <property type="protein sequence ID" value="MDH8676590.1"/>
    <property type="molecule type" value="Genomic_DNA"/>
</dbReference>
<keyword evidence="6 11" id="KW-0540">Nuclease</keyword>
<evidence type="ECO:0000259" key="14">
    <source>
        <dbReference type="SMART" id="SM00481"/>
    </source>
</evidence>
<dbReference type="Pfam" id="PF07733">
    <property type="entry name" value="DNA_pol3_alpha"/>
    <property type="match status" value="1"/>
</dbReference>
<keyword evidence="5 11" id="KW-0235">DNA replication</keyword>
<dbReference type="InterPro" id="IPR040982">
    <property type="entry name" value="DNA_pol3_finger"/>
</dbReference>
<dbReference type="Pfam" id="PF02811">
    <property type="entry name" value="PHP"/>
    <property type="match status" value="1"/>
</dbReference>
<evidence type="ECO:0000256" key="12">
    <source>
        <dbReference type="SAM" id="MobiDB-lite"/>
    </source>
</evidence>
<dbReference type="NCBIfam" id="NF001688">
    <property type="entry name" value="PRK00448.1"/>
    <property type="match status" value="1"/>
</dbReference>
<name>A0ABT6N848_9FIRM</name>
<gene>
    <name evidence="11" type="primary">polC</name>
    <name evidence="15" type="ORF">QE109_00455</name>
</gene>
<dbReference type="Gene3D" id="3.30.420.10">
    <property type="entry name" value="Ribonuclease H-like superfamily/Ribonuclease H"/>
    <property type="match status" value="1"/>
</dbReference>
<dbReference type="Gene3D" id="1.20.5.140">
    <property type="match status" value="1"/>
</dbReference>